<reference evidence="2" key="2">
    <citation type="submission" date="2017-02" db="UniProtKB">
        <authorList>
            <consortium name="WormBaseParasite"/>
        </authorList>
    </citation>
    <scope>IDENTIFICATION</scope>
</reference>
<proteinExistence type="predicted"/>
<dbReference type="AlphaFoldDB" id="A0A0K0DLN8"/>
<dbReference type="Proteomes" id="UP000035642">
    <property type="component" value="Unassembled WGS sequence"/>
</dbReference>
<evidence type="ECO:0000313" key="1">
    <source>
        <dbReference type="Proteomes" id="UP000035642"/>
    </source>
</evidence>
<sequence length="134" mass="15044">MRFARAAMLEQDKNHELRWLEKGTNGICAGVRTAREDGPSKSKRYASNSLRLASVNSNVILIETVALEDELALWLGRYAPNSLRLASVNSNVILIETVALEDEMALWLGRYAPNPLRLFSVISNVIVMENLCWI</sequence>
<organism evidence="1 2">
    <name type="scientific">Angiostrongylus cantonensis</name>
    <name type="common">Rat lungworm</name>
    <dbReference type="NCBI Taxonomy" id="6313"/>
    <lineage>
        <taxon>Eukaryota</taxon>
        <taxon>Metazoa</taxon>
        <taxon>Ecdysozoa</taxon>
        <taxon>Nematoda</taxon>
        <taxon>Chromadorea</taxon>
        <taxon>Rhabditida</taxon>
        <taxon>Rhabditina</taxon>
        <taxon>Rhabditomorpha</taxon>
        <taxon>Strongyloidea</taxon>
        <taxon>Metastrongylidae</taxon>
        <taxon>Angiostrongylus</taxon>
    </lineage>
</organism>
<keyword evidence="1" id="KW-1185">Reference proteome</keyword>
<evidence type="ECO:0000313" key="2">
    <source>
        <dbReference type="WBParaSite" id="ACAC_0001253101-mRNA-1"/>
    </source>
</evidence>
<reference evidence="1" key="1">
    <citation type="submission" date="2012-09" db="EMBL/GenBank/DDBJ databases">
        <authorList>
            <person name="Martin A.A."/>
        </authorList>
    </citation>
    <scope>NUCLEOTIDE SEQUENCE</scope>
</reference>
<name>A0A0K0DLN8_ANGCA</name>
<protein>
    <submittedName>
        <fullName evidence="2">Uncharacterized protein</fullName>
    </submittedName>
</protein>
<dbReference type="WBParaSite" id="ACAC_0001253101-mRNA-1">
    <property type="protein sequence ID" value="ACAC_0001253101-mRNA-1"/>
    <property type="gene ID" value="ACAC_0001253101"/>
</dbReference>
<accession>A0A0K0DLN8</accession>